<keyword evidence="1" id="KW-0732">Signal</keyword>
<protein>
    <submittedName>
        <fullName evidence="2">Putative secreted protein</fullName>
    </submittedName>
</protein>
<reference evidence="2" key="1">
    <citation type="submission" date="2020-03" db="EMBL/GenBank/DDBJ databases">
        <title>Transcriptomic Profiling of the Digestive Tract of the Rat Flea, Xenopsylla cheopis, Following Blood Feeding and Infection with Yersinia pestis.</title>
        <authorList>
            <person name="Bland D.M."/>
            <person name="Martens C.A."/>
            <person name="Virtaneva K."/>
            <person name="Kanakabandi K."/>
            <person name="Long D."/>
            <person name="Rosenke R."/>
            <person name="Saturday G.A."/>
            <person name="Hoyt F.H."/>
            <person name="Bruno D.P."/>
            <person name="Ribeiro J.M.C."/>
            <person name="Hinnebusch J."/>
        </authorList>
    </citation>
    <scope>NUCLEOTIDE SEQUENCE</scope>
</reference>
<name>A0A6M2E0N5_XENCH</name>
<evidence type="ECO:0000256" key="1">
    <source>
        <dbReference type="SAM" id="SignalP"/>
    </source>
</evidence>
<sequence>MKVLLLFIFLGTCQGAPFTPSCTSEEIMQPITKFMNLVEDLQSPSIDYETKLEEIEKLLYGLEDHYELMKNTCGEENSELLDKLRKFNINTKKYLKIMDYINIDDLDGVKDMLESVADCKHVLQFLITKVYFQTEQLDNLIDLTLSMDDPKIINYILLSIIYNIRSRNIDEGILLVPVLKHHILSNENNIDHDIVNEAKLNLKLLSEISISYYPDALIALSEVDSHLADQTIKDIVTHEFTNTIFSTSFDVIKNMPVVHLKCVALKALYDKVVSMKLENSLVATKIVALAELIKTNNTNDSETLKLISENTTNFNKQLLKGYSCRSIDNIELSSKDKNYFTFQDPKVHIDIENIYKVKNNGELLKIDVEIKHHANDIRQSFVLLNGEYPEDINLSGNIISKNQIGSDDKSVTQYCELKPEIEFNVCIYMPQYLNINHDEAVSLREENYKMVKDYNKRRDAEWCPSASI</sequence>
<feature type="signal peptide" evidence="1">
    <location>
        <begin position="1"/>
        <end position="15"/>
    </location>
</feature>
<organism evidence="2">
    <name type="scientific">Xenopsylla cheopis</name>
    <name type="common">Oriental rat flea</name>
    <name type="synonym">Pulex cheopis</name>
    <dbReference type="NCBI Taxonomy" id="163159"/>
    <lineage>
        <taxon>Eukaryota</taxon>
        <taxon>Metazoa</taxon>
        <taxon>Ecdysozoa</taxon>
        <taxon>Arthropoda</taxon>
        <taxon>Hexapoda</taxon>
        <taxon>Insecta</taxon>
        <taxon>Pterygota</taxon>
        <taxon>Neoptera</taxon>
        <taxon>Endopterygota</taxon>
        <taxon>Siphonaptera</taxon>
        <taxon>Pulicidae</taxon>
        <taxon>Xenopsyllinae</taxon>
        <taxon>Xenopsylla</taxon>
    </lineage>
</organism>
<accession>A0A6M2E0N5</accession>
<dbReference type="EMBL" id="GIIL01007714">
    <property type="protein sequence ID" value="NOV51440.1"/>
    <property type="molecule type" value="Transcribed_RNA"/>
</dbReference>
<dbReference type="AlphaFoldDB" id="A0A6M2E0N5"/>
<evidence type="ECO:0000313" key="2">
    <source>
        <dbReference type="EMBL" id="NOV51440.1"/>
    </source>
</evidence>
<proteinExistence type="predicted"/>
<feature type="chain" id="PRO_5026926762" evidence="1">
    <location>
        <begin position="16"/>
        <end position="468"/>
    </location>
</feature>